<gene>
    <name evidence="1" type="ORF">Tsubulata_029760</name>
</gene>
<sequence length="277" mass="29731">KVGQVFTGFGVGCGIGIGVGSPLNLGGLPIVGDMMSVARGAIGPLSGVTRHVNNALRKVGAKNIQAGVGCGVGFGHGFGAGLAVKPGVVHKIQDSLVQVMTMMMIKMGLVPDSSNSQGAPPMSLQSGNEPSIQNPFGNITQLATKLPDKTMQRMPKSANLDPFSTDENAASKSNLVDTSFGSRTEQVLNSFLQNPILNKDASLDVAGGRLQSENRMLQMVLKHQQVIEELMEENKKLRRILVQDLKISPDKLQNSYSSRDRSPCSECFECRRKQRKR</sequence>
<dbReference type="Proteomes" id="UP001141552">
    <property type="component" value="Unassembled WGS sequence"/>
</dbReference>
<comment type="caution">
    <text evidence="1">The sequence shown here is derived from an EMBL/GenBank/DDBJ whole genome shotgun (WGS) entry which is preliminary data.</text>
</comment>
<dbReference type="AlphaFoldDB" id="A0A9Q0EZ85"/>
<organism evidence="1 2">
    <name type="scientific">Turnera subulata</name>
    <dbReference type="NCBI Taxonomy" id="218843"/>
    <lineage>
        <taxon>Eukaryota</taxon>
        <taxon>Viridiplantae</taxon>
        <taxon>Streptophyta</taxon>
        <taxon>Embryophyta</taxon>
        <taxon>Tracheophyta</taxon>
        <taxon>Spermatophyta</taxon>
        <taxon>Magnoliopsida</taxon>
        <taxon>eudicotyledons</taxon>
        <taxon>Gunneridae</taxon>
        <taxon>Pentapetalae</taxon>
        <taxon>rosids</taxon>
        <taxon>fabids</taxon>
        <taxon>Malpighiales</taxon>
        <taxon>Passifloraceae</taxon>
        <taxon>Turnera</taxon>
    </lineage>
</organism>
<evidence type="ECO:0000313" key="1">
    <source>
        <dbReference type="EMBL" id="KAJ4822340.1"/>
    </source>
</evidence>
<accession>A0A9Q0EZ85</accession>
<proteinExistence type="predicted"/>
<reference evidence="1" key="2">
    <citation type="journal article" date="2023" name="Plants (Basel)">
        <title>Annotation of the Turnera subulata (Passifloraceae) Draft Genome Reveals the S-Locus Evolved after the Divergence of Turneroideae from Passifloroideae in a Stepwise Manner.</title>
        <authorList>
            <person name="Henning P.M."/>
            <person name="Roalson E.H."/>
            <person name="Mir W."/>
            <person name="McCubbin A.G."/>
            <person name="Shore J.S."/>
        </authorList>
    </citation>
    <scope>NUCLEOTIDE SEQUENCE</scope>
    <source>
        <strain evidence="1">F60SS</strain>
    </source>
</reference>
<keyword evidence="2" id="KW-1185">Reference proteome</keyword>
<protein>
    <submittedName>
        <fullName evidence="1">Uncharacterized protein</fullName>
    </submittedName>
</protein>
<name>A0A9Q0EZ85_9ROSI</name>
<dbReference type="PANTHER" id="PTHR36051:SF2">
    <property type="entry name" value="DYNAMIN"/>
    <property type="match status" value="1"/>
</dbReference>
<dbReference type="EMBL" id="JAKUCV010007700">
    <property type="protein sequence ID" value="KAJ4822340.1"/>
    <property type="molecule type" value="Genomic_DNA"/>
</dbReference>
<feature type="non-terminal residue" evidence="1">
    <location>
        <position position="277"/>
    </location>
</feature>
<evidence type="ECO:0000313" key="2">
    <source>
        <dbReference type="Proteomes" id="UP001141552"/>
    </source>
</evidence>
<reference evidence="1" key="1">
    <citation type="submission" date="2022-02" db="EMBL/GenBank/DDBJ databases">
        <authorList>
            <person name="Henning P.M."/>
            <person name="McCubbin A.G."/>
            <person name="Shore J.S."/>
        </authorList>
    </citation>
    <scope>NUCLEOTIDE SEQUENCE</scope>
    <source>
        <strain evidence="1">F60SS</strain>
        <tissue evidence="1">Leaves</tissue>
    </source>
</reference>
<dbReference type="PANTHER" id="PTHR36051">
    <property type="entry name" value="DYNAMIN"/>
    <property type="match status" value="1"/>
</dbReference>
<dbReference type="OrthoDB" id="1934430at2759"/>